<feature type="chain" id="PRO_5021350673" evidence="2">
    <location>
        <begin position="24"/>
        <end position="314"/>
    </location>
</feature>
<reference evidence="3 4" key="1">
    <citation type="submission" date="2019-03" db="EMBL/GenBank/DDBJ databases">
        <title>Draft genome sequence of Xylaria hypoxylon DSM 108379, a ubiquitous saprotrophic-parasitic fungi on hardwood.</title>
        <authorList>
            <person name="Buettner E."/>
            <person name="Leonhardt S."/>
            <person name="Gebauer A.M."/>
            <person name="Liers C."/>
            <person name="Hofrichter M."/>
            <person name="Kellner H."/>
        </authorList>
    </citation>
    <scope>NUCLEOTIDE SEQUENCE [LARGE SCALE GENOMIC DNA]</scope>
    <source>
        <strain evidence="3 4">DSM 108379</strain>
    </source>
</reference>
<name>A0A4Z0YC52_9PEZI</name>
<organism evidence="3 4">
    <name type="scientific">Xylaria hypoxylon</name>
    <dbReference type="NCBI Taxonomy" id="37992"/>
    <lineage>
        <taxon>Eukaryota</taxon>
        <taxon>Fungi</taxon>
        <taxon>Dikarya</taxon>
        <taxon>Ascomycota</taxon>
        <taxon>Pezizomycotina</taxon>
        <taxon>Sordariomycetes</taxon>
        <taxon>Xylariomycetidae</taxon>
        <taxon>Xylariales</taxon>
        <taxon>Xylariaceae</taxon>
        <taxon>Xylaria</taxon>
    </lineage>
</organism>
<evidence type="ECO:0000313" key="4">
    <source>
        <dbReference type="Proteomes" id="UP000297716"/>
    </source>
</evidence>
<accession>A0A4Z0YC52</accession>
<sequence>MKANKALVAITASLLLNVTVTSAFAITSRDLLAPFKGISIDARGKHGSSSKGSGSGSGPNRGSKKSSRLNKGASTVEADAELSEWGMARTHDTEEAIGNPPTAFEWNSENNQVYEDVNKGRWEQYQINPDEKHTAEYGSGPIYSYQTNKAAGAFNTDLVATGIDLETYRARDLPTTRRALTYNAWLAAGGDPAKLKFLSDDNIINEDARQAFEDTFAAMGVDVSKPNQYIEVQRGNPAWAKWDNGHNPFPEGYETMTIDYTNMQSTTTSVTLFVDKHGNYHSVHILERVPDLERRLQTRAEYFMRRNLTDLWSI</sequence>
<dbReference type="OrthoDB" id="4766500at2759"/>
<evidence type="ECO:0000256" key="1">
    <source>
        <dbReference type="SAM" id="MobiDB-lite"/>
    </source>
</evidence>
<feature type="signal peptide" evidence="2">
    <location>
        <begin position="1"/>
        <end position="23"/>
    </location>
</feature>
<keyword evidence="2" id="KW-0732">Signal</keyword>
<dbReference type="AlphaFoldDB" id="A0A4Z0YC52"/>
<proteinExistence type="predicted"/>
<dbReference type="Proteomes" id="UP000297716">
    <property type="component" value="Unassembled WGS sequence"/>
</dbReference>
<protein>
    <submittedName>
        <fullName evidence="3">Uncharacterized protein</fullName>
    </submittedName>
</protein>
<evidence type="ECO:0000256" key="2">
    <source>
        <dbReference type="SAM" id="SignalP"/>
    </source>
</evidence>
<feature type="region of interest" description="Disordered" evidence="1">
    <location>
        <begin position="42"/>
        <end position="85"/>
    </location>
</feature>
<gene>
    <name evidence="3" type="ORF">E0Z10_g10809</name>
</gene>
<evidence type="ECO:0000313" key="3">
    <source>
        <dbReference type="EMBL" id="TGJ76831.1"/>
    </source>
</evidence>
<comment type="caution">
    <text evidence="3">The sequence shown here is derived from an EMBL/GenBank/DDBJ whole genome shotgun (WGS) entry which is preliminary data.</text>
</comment>
<dbReference type="EMBL" id="SKBN01000486">
    <property type="protein sequence ID" value="TGJ76831.1"/>
    <property type="molecule type" value="Genomic_DNA"/>
</dbReference>
<keyword evidence="4" id="KW-1185">Reference proteome</keyword>